<organism evidence="4 5">
    <name type="scientific">Pogonophryne albipinna</name>
    <dbReference type="NCBI Taxonomy" id="1090488"/>
    <lineage>
        <taxon>Eukaryota</taxon>
        <taxon>Metazoa</taxon>
        <taxon>Chordata</taxon>
        <taxon>Craniata</taxon>
        <taxon>Vertebrata</taxon>
        <taxon>Euteleostomi</taxon>
        <taxon>Actinopterygii</taxon>
        <taxon>Neopterygii</taxon>
        <taxon>Teleostei</taxon>
        <taxon>Neoteleostei</taxon>
        <taxon>Acanthomorphata</taxon>
        <taxon>Eupercaria</taxon>
        <taxon>Perciformes</taxon>
        <taxon>Notothenioidei</taxon>
        <taxon>Pogonophryne</taxon>
    </lineage>
</organism>
<dbReference type="InterPro" id="IPR031799">
    <property type="entry name" value="Znf-C2H2_ribbon"/>
</dbReference>
<feature type="region of interest" description="Disordered" evidence="2">
    <location>
        <begin position="142"/>
        <end position="213"/>
    </location>
</feature>
<feature type="region of interest" description="Disordered" evidence="2">
    <location>
        <begin position="245"/>
        <end position="267"/>
    </location>
</feature>
<gene>
    <name evidence="4" type="ORF">JOQ06_021436</name>
</gene>
<dbReference type="InterPro" id="IPR039882">
    <property type="entry name" value="ZN414"/>
</dbReference>
<dbReference type="PANTHER" id="PTHR21695:SF0">
    <property type="entry name" value="ZINC FINGER PROTEIN 414"/>
    <property type="match status" value="1"/>
</dbReference>
<dbReference type="EMBL" id="JAPTMU010000032">
    <property type="protein sequence ID" value="KAJ4923437.1"/>
    <property type="molecule type" value="Genomic_DNA"/>
</dbReference>
<reference evidence="4" key="1">
    <citation type="submission" date="2022-11" db="EMBL/GenBank/DDBJ databases">
        <title>Chromosome-level genome of Pogonophryne albipinna.</title>
        <authorList>
            <person name="Jo E."/>
        </authorList>
    </citation>
    <scope>NUCLEOTIDE SEQUENCE</scope>
    <source>
        <strain evidence="4">SGF0006</strain>
        <tissue evidence="4">Muscle</tissue>
    </source>
</reference>
<evidence type="ECO:0000256" key="2">
    <source>
        <dbReference type="SAM" id="MobiDB-lite"/>
    </source>
</evidence>
<dbReference type="PROSITE" id="PS00028">
    <property type="entry name" value="ZINC_FINGER_C2H2_1"/>
    <property type="match status" value="3"/>
</dbReference>
<keyword evidence="1" id="KW-0479">Metal-binding</keyword>
<proteinExistence type="predicted"/>
<dbReference type="Gene3D" id="3.30.160.60">
    <property type="entry name" value="Classic Zinc Finger"/>
    <property type="match status" value="1"/>
</dbReference>
<dbReference type="PROSITE" id="PS50157">
    <property type="entry name" value="ZINC_FINGER_C2H2_2"/>
    <property type="match status" value="1"/>
</dbReference>
<evidence type="ECO:0000259" key="3">
    <source>
        <dbReference type="PROSITE" id="PS50157"/>
    </source>
</evidence>
<feature type="domain" description="C2H2-type" evidence="3">
    <location>
        <begin position="228"/>
        <end position="256"/>
    </location>
</feature>
<dbReference type="InterPro" id="IPR013087">
    <property type="entry name" value="Znf_C2H2_type"/>
</dbReference>
<dbReference type="Proteomes" id="UP001219934">
    <property type="component" value="Unassembled WGS sequence"/>
</dbReference>
<keyword evidence="1" id="KW-0862">Zinc</keyword>
<name>A0AAD6AER2_9TELE</name>
<accession>A0AAD6AER2</accession>
<keyword evidence="1" id="KW-0863">Zinc-finger</keyword>
<keyword evidence="5" id="KW-1185">Reference proteome</keyword>
<dbReference type="Pfam" id="PF15909">
    <property type="entry name" value="zf-C2H2_8"/>
    <property type="match status" value="1"/>
</dbReference>
<evidence type="ECO:0000313" key="5">
    <source>
        <dbReference type="Proteomes" id="UP001219934"/>
    </source>
</evidence>
<dbReference type="GO" id="GO:0008270">
    <property type="term" value="F:zinc ion binding"/>
    <property type="evidence" value="ECO:0007669"/>
    <property type="project" value="UniProtKB-KW"/>
</dbReference>
<evidence type="ECO:0000256" key="1">
    <source>
        <dbReference type="PROSITE-ProRule" id="PRU00042"/>
    </source>
</evidence>
<protein>
    <recommendedName>
        <fullName evidence="3">C2H2-type domain-containing protein</fullName>
    </recommendedName>
</protein>
<evidence type="ECO:0000313" key="4">
    <source>
        <dbReference type="EMBL" id="KAJ4923437.1"/>
    </source>
</evidence>
<dbReference type="AlphaFoldDB" id="A0AAD6AER2"/>
<comment type="caution">
    <text evidence="4">The sequence shown here is derived from an EMBL/GenBank/DDBJ whole genome shotgun (WGS) entry which is preliminary data.</text>
</comment>
<sequence length="267" mass="28894">MMYLGSSVLQPPESGMGGNKMIPCPLHGCKRVYTDPAALESHIKDHEIAAQSLPGKVMLCSTVGCSGSFPNMQKLIEHMRHHHKPNIFFVCESCRTKLRSYRGLLTHLHTCSKVMRGKAKPTEPNMAPMEVDAASVPSQILNPDPSFPAAVKPGPDGPPLLGTPFMSNLESAPPHPAPTKLTEAAPQPPIRSDASDLTPSLHFGAPPLTPTQGSCNSRILWEHTKGRYTCVQCGHMVISRKEMTQHISTKHNRNKAAEDTGSAATNT</sequence>
<dbReference type="PANTHER" id="PTHR21695">
    <property type="entry name" value="ZINC FINGER PROTEIN 414"/>
    <property type="match status" value="1"/>
</dbReference>
<dbReference type="SMART" id="SM00355">
    <property type="entry name" value="ZnF_C2H2"/>
    <property type="match status" value="4"/>
</dbReference>